<evidence type="ECO:0000256" key="2">
    <source>
        <dbReference type="ARBA" id="ARBA00022857"/>
    </source>
</evidence>
<dbReference type="Pfam" id="PF00106">
    <property type="entry name" value="adh_short"/>
    <property type="match status" value="1"/>
</dbReference>
<comment type="similarity">
    <text evidence="1">Belongs to the short-chain dehydrogenases/reductases (SDR) family.</text>
</comment>
<dbReference type="PRINTS" id="PR00081">
    <property type="entry name" value="GDHRDH"/>
</dbReference>
<name>A0ABR3WG02_9PEZI</name>
<dbReference type="InterPro" id="IPR036291">
    <property type="entry name" value="NAD(P)-bd_dom_sf"/>
</dbReference>
<dbReference type="InterPro" id="IPR002347">
    <property type="entry name" value="SDR_fam"/>
</dbReference>
<gene>
    <name evidence="4" type="ORF">Daus18300_008970</name>
</gene>
<reference evidence="4 5" key="1">
    <citation type="journal article" date="2024" name="IMA Fungus">
        <title>IMA Genome - F19 : A genome assembly and annotation guide to empower mycologists, including annotated draft genome sequences of Ceratocystis pirilliformis, Diaporthe australafricana, Fusarium ophioides, Paecilomyces lecythidis, and Sporothrix stenoceras.</title>
        <authorList>
            <person name="Aylward J."/>
            <person name="Wilson A.M."/>
            <person name="Visagie C.M."/>
            <person name="Spraker J."/>
            <person name="Barnes I."/>
            <person name="Buitendag C."/>
            <person name="Ceriani C."/>
            <person name="Del Mar Angel L."/>
            <person name="du Plessis D."/>
            <person name="Fuchs T."/>
            <person name="Gasser K."/>
            <person name="Kramer D."/>
            <person name="Li W."/>
            <person name="Munsamy K."/>
            <person name="Piso A."/>
            <person name="Price J.L."/>
            <person name="Sonnekus B."/>
            <person name="Thomas C."/>
            <person name="van der Nest A."/>
            <person name="van Dijk A."/>
            <person name="van Heerden A."/>
            <person name="van Vuuren N."/>
            <person name="Yilmaz N."/>
            <person name="Duong T.A."/>
            <person name="van der Merwe N.A."/>
            <person name="Wingfield M.J."/>
            <person name="Wingfield B.D."/>
        </authorList>
    </citation>
    <scope>NUCLEOTIDE SEQUENCE [LARGE SCALE GENOMIC DNA]</scope>
    <source>
        <strain evidence="4 5">CMW 18300</strain>
    </source>
</reference>
<keyword evidence="5" id="KW-1185">Reference proteome</keyword>
<dbReference type="SUPFAM" id="SSF51735">
    <property type="entry name" value="NAD(P)-binding Rossmann-fold domains"/>
    <property type="match status" value="1"/>
</dbReference>
<dbReference type="PANTHER" id="PTHR43490:SF99">
    <property type="entry name" value="SHORT-CHAIN DEHYDROGENASE_REDUCTASE"/>
    <property type="match status" value="1"/>
</dbReference>
<dbReference type="EMBL" id="JAWRVE010000088">
    <property type="protein sequence ID" value="KAL1861294.1"/>
    <property type="molecule type" value="Genomic_DNA"/>
</dbReference>
<organism evidence="4 5">
    <name type="scientific">Diaporthe australafricana</name>
    <dbReference type="NCBI Taxonomy" id="127596"/>
    <lineage>
        <taxon>Eukaryota</taxon>
        <taxon>Fungi</taxon>
        <taxon>Dikarya</taxon>
        <taxon>Ascomycota</taxon>
        <taxon>Pezizomycotina</taxon>
        <taxon>Sordariomycetes</taxon>
        <taxon>Sordariomycetidae</taxon>
        <taxon>Diaporthales</taxon>
        <taxon>Diaporthaceae</taxon>
        <taxon>Diaporthe</taxon>
    </lineage>
</organism>
<evidence type="ECO:0000313" key="4">
    <source>
        <dbReference type="EMBL" id="KAL1861294.1"/>
    </source>
</evidence>
<evidence type="ECO:0000313" key="5">
    <source>
        <dbReference type="Proteomes" id="UP001583177"/>
    </source>
</evidence>
<evidence type="ECO:0000256" key="1">
    <source>
        <dbReference type="ARBA" id="ARBA00006484"/>
    </source>
</evidence>
<dbReference type="Proteomes" id="UP001583177">
    <property type="component" value="Unassembled WGS sequence"/>
</dbReference>
<proteinExistence type="inferred from homology"/>
<keyword evidence="2" id="KW-0521">NADP</keyword>
<accession>A0ABR3WG02</accession>
<evidence type="ECO:0008006" key="6">
    <source>
        <dbReference type="Google" id="ProtNLM"/>
    </source>
</evidence>
<evidence type="ECO:0000256" key="3">
    <source>
        <dbReference type="ARBA" id="ARBA00023002"/>
    </source>
</evidence>
<dbReference type="PANTHER" id="PTHR43490">
    <property type="entry name" value="(+)-NEOMENTHOL DEHYDROGENASE"/>
    <property type="match status" value="1"/>
</dbReference>
<dbReference type="Gene3D" id="3.40.50.720">
    <property type="entry name" value="NAD(P)-binding Rossmann-like Domain"/>
    <property type="match status" value="1"/>
</dbReference>
<comment type="caution">
    <text evidence="4">The sequence shown here is derived from an EMBL/GenBank/DDBJ whole genome shotgun (WGS) entry which is preliminary data.</text>
</comment>
<keyword evidence="3" id="KW-0560">Oxidoreductase</keyword>
<sequence>MTIILVTGANRGIGFAIVQAAAGRISGATFILGCRSLEAGQEAVDKLHSLNPDVIFDVVQIDIEKDESILAAVRWVDEKYGELDVLINNAAGISQSQSQDLQDVRANLNNVFNNAVASPAMVTRAFMPLLRKSDFPRVIMNSSARGSLERTASRKLPPPKSVDYNIAKAGLNMLTLLLQLLDESNTGEEEKVCFWSVSPGFTKTGFNNFMGAKDPLDSAEAFVRLLHVGKGTIPAGTFWEFEEGQFRAVPW</sequence>
<protein>
    <recommendedName>
        <fullName evidence="6">Short chain dehydrogenase</fullName>
    </recommendedName>
</protein>